<dbReference type="EMBL" id="EU349282">
    <property type="protein sequence ID" value="ACD84545.1"/>
    <property type="molecule type" value="Genomic_DNA"/>
</dbReference>
<proteinExistence type="predicted"/>
<reference evidence="1" key="1">
    <citation type="submission" date="2007-12" db="EMBL/GenBank/DDBJ databases">
        <title>Phylogenetic relationships in the family Alloherpesviridae.</title>
        <authorList>
            <person name="Waltzek T.B."/>
            <person name="Kelley G.O."/>
            <person name="Alfaro M.E."/>
            <person name="Kurobe T."/>
            <person name="Davison A.J."/>
            <person name="Hedrick R.P."/>
        </authorList>
    </citation>
    <scope>NUCLEOTIDE SEQUENCE</scope>
    <source>
        <strain evidence="1">OMV</strain>
    </source>
</reference>
<sequence>MWSEDTQDIIYCLKQKCEFTLVQSVHLCPIHYTAHVCSTKTNICQQLKLTAKVCGVDTIKTSMCMFESVTLDDIGMKLDGMRGCKIM</sequence>
<feature type="non-terminal residue" evidence="1">
    <location>
        <position position="87"/>
    </location>
</feature>
<evidence type="ECO:0000313" key="1">
    <source>
        <dbReference type="EMBL" id="ACD84545.1"/>
    </source>
</evidence>
<dbReference type="RefSeq" id="YP_009664613.1">
    <property type="nucleotide sequence ID" value="NC_043044.1"/>
</dbReference>
<organism evidence="1">
    <name type="scientific">Salmonid herpesvirus 2</name>
    <dbReference type="NCBI Taxonomy" id="31771"/>
    <lineage>
        <taxon>Viruses</taxon>
        <taxon>Duplodnaviria</taxon>
        <taxon>Heunggongvirae</taxon>
        <taxon>Peploviricota</taxon>
        <taxon>Herviviricetes</taxon>
        <taxon>Herpesvirales</taxon>
        <taxon>Alloherpesviridae</taxon>
        <taxon>Salmovirus</taxon>
        <taxon>Salmovirus salmonidallo2</taxon>
    </lineage>
</organism>
<dbReference type="KEGG" id="vg:40524660"/>
<accession>C6ER35</accession>
<name>C6ER35_9VIRU</name>
<dbReference type="GeneID" id="40524660"/>
<protein>
    <submittedName>
        <fullName evidence="1">ORF68-like protein</fullName>
    </submittedName>
</protein>